<feature type="domain" description="Transglycosylase SLT" evidence="2">
    <location>
        <begin position="7"/>
        <end position="298"/>
    </location>
</feature>
<proteinExistence type="predicted"/>
<dbReference type="InterPro" id="IPR011970">
    <property type="entry name" value="MltB_2"/>
</dbReference>
<dbReference type="SUPFAM" id="SSF47090">
    <property type="entry name" value="PGBD-like"/>
    <property type="match status" value="1"/>
</dbReference>
<dbReference type="AlphaFoldDB" id="A0A9Q9HE84"/>
<dbReference type="GO" id="GO:0009253">
    <property type="term" value="P:peptidoglycan catabolic process"/>
    <property type="evidence" value="ECO:0007669"/>
    <property type="project" value="TreeGrafter"/>
</dbReference>
<evidence type="ECO:0000313" key="3">
    <source>
        <dbReference type="EMBL" id="UWP96987.1"/>
    </source>
</evidence>
<reference evidence="3" key="1">
    <citation type="submission" date="2021-08" db="EMBL/GenBank/DDBJ databases">
        <authorList>
            <person name="Nwanade C."/>
            <person name="Wang M."/>
            <person name="Masoudi A."/>
            <person name="Yu Z."/>
            <person name="Liu J."/>
        </authorList>
    </citation>
    <scope>NUCLEOTIDE SEQUENCE</scope>
    <source>
        <strain evidence="3">S056</strain>
    </source>
</reference>
<dbReference type="Gene3D" id="1.10.8.350">
    <property type="entry name" value="Bacterial muramidase"/>
    <property type="match status" value="1"/>
</dbReference>
<evidence type="ECO:0000259" key="1">
    <source>
        <dbReference type="Pfam" id="PF01471"/>
    </source>
</evidence>
<name>A0A9Q9HE84_9RHOB</name>
<dbReference type="InterPro" id="IPR036365">
    <property type="entry name" value="PGBD-like_sf"/>
</dbReference>
<sequence length="379" mass="42373">MDERDRSFTSWKEEFALRLQDERLRARTRNRFLEIAQYLPEVLDRQANQKELLLSVHDYLEITVSDERVRKGRKALRKYRPLMGELEETYRVSADAVLAIWGLETGFGANRGDYPVISALATLAFAGERRAFFADELVAALHIVQAGDIAPEKMLGSWAGAMGHGQFMPSSYLKYAVDHDGDGRRDIWAEDPTDALASIANYLREHGWRSGQPCGEEMYLPDGFDLSLTGRDQVRPVAEWAEHGVRSPRGLQPVDYGDAMVLLAAGAQGPAYLAYHNFNVFLAYNNSVHYALSVGCLAHRIDGNKKFTRPWPAGQRVLSRADMRELQERLTALGHDTRGADGLAGPNTHRALRSWQVAAGYPADGFPCGEVLDQLRAQP</sequence>
<dbReference type="CDD" id="cd13399">
    <property type="entry name" value="Slt35-like"/>
    <property type="match status" value="1"/>
</dbReference>
<accession>A0A9Q9HE84</accession>
<feature type="domain" description="Peptidoglycan binding-like" evidence="1">
    <location>
        <begin position="320"/>
        <end position="366"/>
    </location>
</feature>
<dbReference type="NCBIfam" id="TIGR02283">
    <property type="entry name" value="MltB_2"/>
    <property type="match status" value="1"/>
</dbReference>
<dbReference type="PANTHER" id="PTHR30163:SF8">
    <property type="entry name" value="LYTIC MUREIN TRANSGLYCOSYLASE"/>
    <property type="match status" value="1"/>
</dbReference>
<dbReference type="InterPro" id="IPR031304">
    <property type="entry name" value="SLT_2"/>
</dbReference>
<dbReference type="InterPro" id="IPR036366">
    <property type="entry name" value="PGBDSf"/>
</dbReference>
<organism evidence="3 4">
    <name type="scientific">Aliiroseovarius crassostreae</name>
    <dbReference type="NCBI Taxonomy" id="154981"/>
    <lineage>
        <taxon>Bacteria</taxon>
        <taxon>Pseudomonadati</taxon>
        <taxon>Pseudomonadota</taxon>
        <taxon>Alphaproteobacteria</taxon>
        <taxon>Rhodobacterales</taxon>
        <taxon>Paracoccaceae</taxon>
        <taxon>Aliiroseovarius</taxon>
    </lineage>
</organism>
<evidence type="ECO:0000259" key="2">
    <source>
        <dbReference type="Pfam" id="PF13406"/>
    </source>
</evidence>
<dbReference type="InterPro" id="IPR002477">
    <property type="entry name" value="Peptidoglycan-bd-like"/>
</dbReference>
<dbReference type="PANTHER" id="PTHR30163">
    <property type="entry name" value="MEMBRANE-BOUND LYTIC MUREIN TRANSGLYCOSYLASE B"/>
    <property type="match status" value="1"/>
</dbReference>
<dbReference type="InterPro" id="IPR023346">
    <property type="entry name" value="Lysozyme-like_dom_sf"/>
</dbReference>
<gene>
    <name evidence="3" type="ORF">K3X48_12530</name>
</gene>
<dbReference type="InterPro" id="IPR043426">
    <property type="entry name" value="MltB-like"/>
</dbReference>
<dbReference type="EMBL" id="CP080776">
    <property type="protein sequence ID" value="UWP96987.1"/>
    <property type="molecule type" value="Genomic_DNA"/>
</dbReference>
<dbReference type="Pfam" id="PF01471">
    <property type="entry name" value="PG_binding_1"/>
    <property type="match status" value="1"/>
</dbReference>
<evidence type="ECO:0000313" key="4">
    <source>
        <dbReference type="Proteomes" id="UP001057991"/>
    </source>
</evidence>
<dbReference type="Gene3D" id="1.10.101.10">
    <property type="entry name" value="PGBD-like superfamily/PGBD"/>
    <property type="match status" value="1"/>
</dbReference>
<dbReference type="GO" id="GO:0008933">
    <property type="term" value="F:peptidoglycan lytic transglycosylase activity"/>
    <property type="evidence" value="ECO:0007669"/>
    <property type="project" value="TreeGrafter"/>
</dbReference>
<dbReference type="Pfam" id="PF13406">
    <property type="entry name" value="SLT_2"/>
    <property type="match status" value="1"/>
</dbReference>
<dbReference type="SUPFAM" id="SSF53955">
    <property type="entry name" value="Lysozyme-like"/>
    <property type="match status" value="1"/>
</dbReference>
<dbReference type="FunFam" id="1.10.8.350:FF:000001">
    <property type="entry name" value="Lytic murein transglycosylase B"/>
    <property type="match status" value="1"/>
</dbReference>
<dbReference type="Gene3D" id="1.10.530.10">
    <property type="match status" value="1"/>
</dbReference>
<dbReference type="Proteomes" id="UP001057991">
    <property type="component" value="Chromosome"/>
</dbReference>
<protein>
    <submittedName>
        <fullName evidence="3">Lytic murein transglycosylase</fullName>
    </submittedName>
</protein>